<feature type="domain" description="MHD" evidence="13">
    <location>
        <begin position="284"/>
        <end position="524"/>
    </location>
</feature>
<dbReference type="SUPFAM" id="SSF64356">
    <property type="entry name" value="SNARE-like"/>
    <property type="match status" value="1"/>
</dbReference>
<dbReference type="AlphaFoldDB" id="A0AAW1TJM5"/>
<dbReference type="InterPro" id="IPR022775">
    <property type="entry name" value="AP_mu_sigma_su"/>
</dbReference>
<dbReference type="InterPro" id="IPR036168">
    <property type="entry name" value="AP2_Mu_C_sf"/>
</dbReference>
<dbReference type="InterPro" id="IPR027059">
    <property type="entry name" value="Coatomer_dsu"/>
</dbReference>
<evidence type="ECO:0000256" key="4">
    <source>
        <dbReference type="ARBA" id="ARBA00022490"/>
    </source>
</evidence>
<keyword evidence="7 10" id="KW-0333">Golgi apparatus</keyword>
<feature type="compositionally biased region" description="Polar residues" evidence="12">
    <location>
        <begin position="201"/>
        <end position="213"/>
    </location>
</feature>
<comment type="caution">
    <text evidence="14">The sequence shown here is derived from an EMBL/GenBank/DDBJ whole genome shotgun (WGS) entry which is preliminary data.</text>
</comment>
<dbReference type="GO" id="GO:0051645">
    <property type="term" value="P:Golgi localization"/>
    <property type="evidence" value="ECO:0007669"/>
    <property type="project" value="TreeGrafter"/>
</dbReference>
<evidence type="ECO:0000256" key="6">
    <source>
        <dbReference type="ARBA" id="ARBA00022927"/>
    </source>
</evidence>
<reference evidence="14 15" key="1">
    <citation type="journal article" date="2024" name="Nat. Commun.">
        <title>Phylogenomics reveals the evolutionary origins of lichenization in chlorophyte algae.</title>
        <authorList>
            <person name="Puginier C."/>
            <person name="Libourel C."/>
            <person name="Otte J."/>
            <person name="Skaloud P."/>
            <person name="Haon M."/>
            <person name="Grisel S."/>
            <person name="Petersen M."/>
            <person name="Berrin J.G."/>
            <person name="Delaux P.M."/>
            <person name="Dal Grande F."/>
            <person name="Keller J."/>
        </authorList>
    </citation>
    <scope>NUCLEOTIDE SEQUENCE [LARGE SCALE GENOMIC DNA]</scope>
    <source>
        <strain evidence="14 15">SAG 2523</strain>
    </source>
</reference>
<evidence type="ECO:0000256" key="1">
    <source>
        <dbReference type="ARBA" id="ARBA00010516"/>
    </source>
</evidence>
<evidence type="ECO:0000256" key="2">
    <source>
        <dbReference type="ARBA" id="ARBA00011775"/>
    </source>
</evidence>
<gene>
    <name evidence="14" type="ORF">WJX84_003449</name>
</gene>
<evidence type="ECO:0000256" key="8">
    <source>
        <dbReference type="ARBA" id="ARBA00023136"/>
    </source>
</evidence>
<sequence length="524" mass="56903">MVVLAASMVTKTGKALVSRQFVDMSRIRIEGLLAAFPKLVGSGTGKQHTYVETENVRYVYQPIEGLYLLLVTNKASNILEDLETLRLLAKVVPEYVTDLHEEAIATAAFDLIFAFDEVISLGHKENVNVQQVKQNTDMDSHEEKLHDVIIKSKIEDTKAVMKAKAREIEASKLERMQAERKGLGPPSFPGPISTGGGMRSGLSSTDNDHTPTFTRPEPSSFGRSARDQLGASKGPSKGMQLGKAKRTSQFMDSLRAEGELVGQDEAPMAVPGAAAPAAAAPVTTDPVAIVVKEKVTVALDKDGGLENMDVQGSMALTVFAEEAACLRVALSSGQNRGFQFKTHPNIDKALYNGQNLLGLKDPEAPFPTATQLGILRWRLQTTDESSVPLAINCWPSVSGRDSYVNIEYECSATFDLQDVTIAIPLPALSTPPRVNNADGDHRYDARKSVLLWTIDLIDDSNKSGSMEFVIPATSNDSFFPVECTFHATKTLCQVKIESVTHTQTGAPIKYALQSELTTDSYQVV</sequence>
<keyword evidence="4 10" id="KW-0963">Cytoplasm</keyword>
<evidence type="ECO:0000256" key="11">
    <source>
        <dbReference type="RuleBase" id="RU366052"/>
    </source>
</evidence>
<comment type="subcellular location">
    <subcellularLocation>
        <location evidence="10 11">Cytoplasm</location>
    </subcellularLocation>
    <subcellularLocation>
        <location evidence="10 11">Cytoplasmic vesicle</location>
        <location evidence="10 11">COPI-coated vesicle membrane</location>
        <topology evidence="10 11">Peripheral membrane protein</topology>
        <orientation evidence="10 11">Cytoplasmic side</orientation>
    </subcellularLocation>
    <subcellularLocation>
        <location evidence="10 11">Golgi apparatus membrane</location>
        <topology evidence="10 11">Peripheral membrane protein</topology>
        <orientation evidence="10 11">Cytoplasmic side</orientation>
    </subcellularLocation>
</comment>
<comment type="function">
    <text evidence="10">The coatomer is a cytosolic protein complex that binds to dilysine motifs and reversibly associates with Golgi non-clathrin-coated vesicles, which further mediate biosynthetic protein transport from the ER, via the Golgi up to the trans Golgi network. Coatomer complex is required for budding from Golgi membranes, and is essential for the retrograde Golgi-to-ER transport of dilysine-tagged proteins.</text>
</comment>
<keyword evidence="9 10" id="KW-0968">Cytoplasmic vesicle</keyword>
<evidence type="ECO:0000256" key="12">
    <source>
        <dbReference type="SAM" id="MobiDB-lite"/>
    </source>
</evidence>
<dbReference type="GO" id="GO:0006890">
    <property type="term" value="P:retrograde vesicle-mediated transport, Golgi to endoplasmic reticulum"/>
    <property type="evidence" value="ECO:0007669"/>
    <property type="project" value="UniProtKB-UniRule"/>
</dbReference>
<dbReference type="PANTHER" id="PTHR10121">
    <property type="entry name" value="COATOMER SUBUNIT DELTA"/>
    <property type="match status" value="1"/>
</dbReference>
<dbReference type="CDD" id="cd14830">
    <property type="entry name" value="Delta_COP_N"/>
    <property type="match status" value="1"/>
</dbReference>
<keyword evidence="6 10" id="KW-0653">Protein transport</keyword>
<dbReference type="PROSITE" id="PS51072">
    <property type="entry name" value="MHD"/>
    <property type="match status" value="1"/>
</dbReference>
<dbReference type="GO" id="GO:0006888">
    <property type="term" value="P:endoplasmic reticulum to Golgi vesicle-mediated transport"/>
    <property type="evidence" value="ECO:0007669"/>
    <property type="project" value="TreeGrafter"/>
</dbReference>
<dbReference type="FunFam" id="2.60.40.1170:FF:000007">
    <property type="entry name" value="Coatomer subunit delta"/>
    <property type="match status" value="1"/>
</dbReference>
<keyword evidence="5 10" id="KW-0931">ER-Golgi transport</keyword>
<dbReference type="PANTHER" id="PTHR10121:SF0">
    <property type="entry name" value="COATOMER SUBUNIT DELTA"/>
    <property type="match status" value="1"/>
</dbReference>
<accession>A0AAW1TJM5</accession>
<dbReference type="Pfam" id="PF01217">
    <property type="entry name" value="Clat_adaptor_s"/>
    <property type="match status" value="1"/>
</dbReference>
<dbReference type="InterPro" id="IPR011012">
    <property type="entry name" value="Longin-like_dom_sf"/>
</dbReference>
<proteinExistence type="inferred from homology"/>
<dbReference type="FunFam" id="3.30.450.60:FF:000003">
    <property type="entry name" value="Coatomer subunit delta"/>
    <property type="match status" value="1"/>
</dbReference>
<dbReference type="Gene3D" id="2.60.40.1170">
    <property type="entry name" value="Mu homology domain, subdomain B"/>
    <property type="match status" value="2"/>
</dbReference>
<dbReference type="GO" id="GO:0000139">
    <property type="term" value="C:Golgi membrane"/>
    <property type="evidence" value="ECO:0007669"/>
    <property type="project" value="UniProtKB-SubCell"/>
</dbReference>
<evidence type="ECO:0000256" key="7">
    <source>
        <dbReference type="ARBA" id="ARBA00023034"/>
    </source>
</evidence>
<evidence type="ECO:0000313" key="15">
    <source>
        <dbReference type="Proteomes" id="UP001485043"/>
    </source>
</evidence>
<keyword evidence="8 10" id="KW-0472">Membrane</keyword>
<evidence type="ECO:0000256" key="10">
    <source>
        <dbReference type="RuleBase" id="RU364018"/>
    </source>
</evidence>
<evidence type="ECO:0000259" key="13">
    <source>
        <dbReference type="PROSITE" id="PS51072"/>
    </source>
</evidence>
<comment type="similarity">
    <text evidence="1 10">Belongs to the adaptor complexes medium subunit family. Delta-COP subfamily.</text>
</comment>
<feature type="region of interest" description="Disordered" evidence="12">
    <location>
        <begin position="177"/>
        <end position="246"/>
    </location>
</feature>
<dbReference type="EMBL" id="JALJOV010000028">
    <property type="protein sequence ID" value="KAK9868445.1"/>
    <property type="molecule type" value="Genomic_DNA"/>
</dbReference>
<evidence type="ECO:0000256" key="9">
    <source>
        <dbReference type="ARBA" id="ARBA00023329"/>
    </source>
</evidence>
<keyword evidence="15" id="KW-1185">Reference proteome</keyword>
<dbReference type="Pfam" id="PF00928">
    <property type="entry name" value="Adap_comp_sub"/>
    <property type="match status" value="1"/>
</dbReference>
<name>A0AAW1TJM5_9CHLO</name>
<dbReference type="GO" id="GO:0030126">
    <property type="term" value="C:COPI vesicle coat"/>
    <property type="evidence" value="ECO:0007669"/>
    <property type="project" value="UniProtKB-UniRule"/>
</dbReference>
<protein>
    <recommendedName>
        <fullName evidence="10">Coatomer subunit delta</fullName>
    </recommendedName>
</protein>
<dbReference type="GO" id="GO:0015031">
    <property type="term" value="P:protein transport"/>
    <property type="evidence" value="ECO:0007669"/>
    <property type="project" value="UniProtKB-KW"/>
</dbReference>
<keyword evidence="3 10" id="KW-0813">Transport</keyword>
<evidence type="ECO:0000313" key="14">
    <source>
        <dbReference type="EMBL" id="KAK9868445.1"/>
    </source>
</evidence>
<comment type="subunit">
    <text evidence="2 10">Oligomeric complex that consists of at least the alpha, beta, beta', gamma, delta, epsilon and zeta subunits.</text>
</comment>
<dbReference type="Proteomes" id="UP001485043">
    <property type="component" value="Unassembled WGS sequence"/>
</dbReference>
<organism evidence="14 15">
    <name type="scientific">Apatococcus fuscideae</name>
    <dbReference type="NCBI Taxonomy" id="2026836"/>
    <lineage>
        <taxon>Eukaryota</taxon>
        <taxon>Viridiplantae</taxon>
        <taxon>Chlorophyta</taxon>
        <taxon>core chlorophytes</taxon>
        <taxon>Trebouxiophyceae</taxon>
        <taxon>Chlorellales</taxon>
        <taxon>Chlorellaceae</taxon>
        <taxon>Apatococcus</taxon>
    </lineage>
</organism>
<evidence type="ECO:0000256" key="5">
    <source>
        <dbReference type="ARBA" id="ARBA00022892"/>
    </source>
</evidence>
<evidence type="ECO:0000256" key="3">
    <source>
        <dbReference type="ARBA" id="ARBA00022448"/>
    </source>
</evidence>
<dbReference type="InterPro" id="IPR028565">
    <property type="entry name" value="MHD"/>
</dbReference>
<dbReference type="CDD" id="cd09254">
    <property type="entry name" value="AP_delta-COPI_MHD"/>
    <property type="match status" value="1"/>
</dbReference>
<dbReference type="SUPFAM" id="SSF49447">
    <property type="entry name" value="Second domain of Mu2 adaptin subunit (ap50) of ap2 adaptor"/>
    <property type="match status" value="1"/>
</dbReference>
<dbReference type="Gene3D" id="3.30.450.60">
    <property type="match status" value="1"/>
</dbReference>